<feature type="domain" description="N-acetyltransferase" evidence="1">
    <location>
        <begin position="51"/>
        <end position="149"/>
    </location>
</feature>
<dbReference type="GO" id="GO:0016746">
    <property type="term" value="F:acyltransferase activity"/>
    <property type="evidence" value="ECO:0007669"/>
    <property type="project" value="UniProtKB-KW"/>
</dbReference>
<gene>
    <name evidence="2" type="ORF">Q5Y73_20305</name>
</gene>
<dbReference type="InterPro" id="IPR000182">
    <property type="entry name" value="GNAT_dom"/>
</dbReference>
<sequence>MSISVNLSNKANKYVIHNLYPLYLYDLAEIWGRSPNKFGVFEEDDTKTLLEQNTFFDIWWEKDNVLFPHLISVDDIPVGLAFVATPPFTPEKTDFIINEFFLLRFFRGRGIAEQAAIMLFNQYKGRWGLYTNCTDNNIRTLRFWRKTLGNYTNSNYVEEQQDTPDGVMTFFGFNNADF</sequence>
<dbReference type="InterPro" id="IPR016181">
    <property type="entry name" value="Acyl_CoA_acyltransferase"/>
</dbReference>
<dbReference type="Gene3D" id="3.40.630.30">
    <property type="match status" value="1"/>
</dbReference>
<organism evidence="2 3">
    <name type="scientific">Chengkuizengella axinellae</name>
    <dbReference type="NCBI Taxonomy" id="3064388"/>
    <lineage>
        <taxon>Bacteria</taxon>
        <taxon>Bacillati</taxon>
        <taxon>Bacillota</taxon>
        <taxon>Bacilli</taxon>
        <taxon>Bacillales</taxon>
        <taxon>Paenibacillaceae</taxon>
        <taxon>Chengkuizengella</taxon>
    </lineage>
</organism>
<evidence type="ECO:0000313" key="2">
    <source>
        <dbReference type="EMBL" id="MDP5276441.1"/>
    </source>
</evidence>
<proteinExistence type="predicted"/>
<reference evidence="2 3" key="1">
    <citation type="submission" date="2023-08" db="EMBL/GenBank/DDBJ databases">
        <authorList>
            <person name="Park J.-S."/>
        </authorList>
    </citation>
    <scope>NUCLEOTIDE SEQUENCE [LARGE SCALE GENOMIC DNA]</scope>
    <source>
        <strain evidence="2 3">2205SS18-9</strain>
    </source>
</reference>
<evidence type="ECO:0000313" key="3">
    <source>
        <dbReference type="Proteomes" id="UP001231941"/>
    </source>
</evidence>
<keyword evidence="2" id="KW-0808">Transferase</keyword>
<dbReference type="SUPFAM" id="SSF55729">
    <property type="entry name" value="Acyl-CoA N-acyltransferases (Nat)"/>
    <property type="match status" value="1"/>
</dbReference>
<dbReference type="Pfam" id="PF00583">
    <property type="entry name" value="Acetyltransf_1"/>
    <property type="match status" value="1"/>
</dbReference>
<dbReference type="EC" id="2.3.1.-" evidence="2"/>
<dbReference type="Proteomes" id="UP001231941">
    <property type="component" value="Unassembled WGS sequence"/>
</dbReference>
<comment type="caution">
    <text evidence="2">The sequence shown here is derived from an EMBL/GenBank/DDBJ whole genome shotgun (WGS) entry which is preliminary data.</text>
</comment>
<accession>A0ABT9J4B7</accession>
<name>A0ABT9J4B7_9BACL</name>
<dbReference type="RefSeq" id="WP_305993745.1">
    <property type="nucleotide sequence ID" value="NZ_JAVAMP010000014.1"/>
</dbReference>
<dbReference type="EMBL" id="JAVAMP010000014">
    <property type="protein sequence ID" value="MDP5276441.1"/>
    <property type="molecule type" value="Genomic_DNA"/>
</dbReference>
<protein>
    <submittedName>
        <fullName evidence="2">GNAT family N-acetyltransferase</fullName>
        <ecNumber evidence="2">2.3.1.-</ecNumber>
    </submittedName>
</protein>
<keyword evidence="2" id="KW-0012">Acyltransferase</keyword>
<keyword evidence="3" id="KW-1185">Reference proteome</keyword>
<evidence type="ECO:0000259" key="1">
    <source>
        <dbReference type="Pfam" id="PF00583"/>
    </source>
</evidence>